<organism evidence="3 4">
    <name type="scientific">Batillaria attramentaria</name>
    <dbReference type="NCBI Taxonomy" id="370345"/>
    <lineage>
        <taxon>Eukaryota</taxon>
        <taxon>Metazoa</taxon>
        <taxon>Spiralia</taxon>
        <taxon>Lophotrochozoa</taxon>
        <taxon>Mollusca</taxon>
        <taxon>Gastropoda</taxon>
        <taxon>Caenogastropoda</taxon>
        <taxon>Sorbeoconcha</taxon>
        <taxon>Cerithioidea</taxon>
        <taxon>Batillariidae</taxon>
        <taxon>Batillaria</taxon>
    </lineage>
</organism>
<feature type="signal peptide" evidence="2">
    <location>
        <begin position="1"/>
        <end position="19"/>
    </location>
</feature>
<feature type="compositionally biased region" description="Basic and acidic residues" evidence="1">
    <location>
        <begin position="130"/>
        <end position="141"/>
    </location>
</feature>
<gene>
    <name evidence="3" type="ORF">BaRGS_00027708</name>
</gene>
<evidence type="ECO:0000256" key="2">
    <source>
        <dbReference type="SAM" id="SignalP"/>
    </source>
</evidence>
<feature type="compositionally biased region" description="Basic and acidic residues" evidence="1">
    <location>
        <begin position="62"/>
        <end position="78"/>
    </location>
</feature>
<feature type="region of interest" description="Disordered" evidence="1">
    <location>
        <begin position="16"/>
        <end position="172"/>
    </location>
</feature>
<protein>
    <submittedName>
        <fullName evidence="3">Uncharacterized protein</fullName>
    </submittedName>
</protein>
<sequence length="285" mass="30794">MVLLVSPLIYLASLYVSDSKPSTSESRDQSSDHRKKHRSLDSLSDATSARHEAAPTASPKRVSRDEPTHRTSPRDHSPHGTGPSQSVLTPRKRSRSKIPASPSLLRQSSSLHSSHSQNTTQNVATNKFETVPKDNSPDRDQSQNVRPSQVGTACPPSRNVGSPRSAEPPMPVAQQIPMPVAHQSLVPGRHQGTVPEGHQNSIPGAHQRSISGVDRSASSSSHAELQTKQSAMAKRTYLNNSVAVNGRRLSKMCPRKLATVLQKVTTQRASPQCTTRTAPSTGQSR</sequence>
<name>A0ABD0K137_9CAEN</name>
<dbReference type="AlphaFoldDB" id="A0ABD0K137"/>
<keyword evidence="2" id="KW-0732">Signal</keyword>
<evidence type="ECO:0000313" key="4">
    <source>
        <dbReference type="Proteomes" id="UP001519460"/>
    </source>
</evidence>
<feature type="chain" id="PRO_5044823007" evidence="2">
    <location>
        <begin position="20"/>
        <end position="285"/>
    </location>
</feature>
<feature type="compositionally biased region" description="Low complexity" evidence="1">
    <location>
        <begin position="101"/>
        <end position="117"/>
    </location>
</feature>
<evidence type="ECO:0000313" key="3">
    <source>
        <dbReference type="EMBL" id="KAK7481072.1"/>
    </source>
</evidence>
<proteinExistence type="predicted"/>
<feature type="compositionally biased region" description="Polar residues" evidence="1">
    <location>
        <begin position="216"/>
        <end position="230"/>
    </location>
</feature>
<feature type="compositionally biased region" description="Polar residues" evidence="1">
    <location>
        <begin position="118"/>
        <end position="128"/>
    </location>
</feature>
<reference evidence="3 4" key="1">
    <citation type="journal article" date="2023" name="Sci. Data">
        <title>Genome assembly of the Korean intertidal mud-creeper Batillaria attramentaria.</title>
        <authorList>
            <person name="Patra A.K."/>
            <person name="Ho P.T."/>
            <person name="Jun S."/>
            <person name="Lee S.J."/>
            <person name="Kim Y."/>
            <person name="Won Y.J."/>
        </authorList>
    </citation>
    <scope>NUCLEOTIDE SEQUENCE [LARGE SCALE GENOMIC DNA]</scope>
    <source>
        <strain evidence="3">Wonlab-2016</strain>
    </source>
</reference>
<feature type="region of interest" description="Disordered" evidence="1">
    <location>
        <begin position="187"/>
        <end position="231"/>
    </location>
</feature>
<evidence type="ECO:0000256" key="1">
    <source>
        <dbReference type="SAM" id="MobiDB-lite"/>
    </source>
</evidence>
<feature type="region of interest" description="Disordered" evidence="1">
    <location>
        <begin position="266"/>
        <end position="285"/>
    </location>
</feature>
<keyword evidence="4" id="KW-1185">Reference proteome</keyword>
<dbReference type="EMBL" id="JACVVK020000268">
    <property type="protein sequence ID" value="KAK7481072.1"/>
    <property type="molecule type" value="Genomic_DNA"/>
</dbReference>
<accession>A0ABD0K137</accession>
<feature type="compositionally biased region" description="Polar residues" evidence="1">
    <location>
        <begin position="142"/>
        <end position="151"/>
    </location>
</feature>
<comment type="caution">
    <text evidence="3">The sequence shown here is derived from an EMBL/GenBank/DDBJ whole genome shotgun (WGS) entry which is preliminary data.</text>
</comment>
<dbReference type="Proteomes" id="UP001519460">
    <property type="component" value="Unassembled WGS sequence"/>
</dbReference>